<feature type="compositionally biased region" description="Basic and acidic residues" evidence="3">
    <location>
        <begin position="20"/>
        <end position="32"/>
    </location>
</feature>
<evidence type="ECO:0000256" key="2">
    <source>
        <dbReference type="ARBA" id="ARBA00022679"/>
    </source>
</evidence>
<evidence type="ECO:0000256" key="1">
    <source>
        <dbReference type="ARBA" id="ARBA00022603"/>
    </source>
</evidence>
<accession>A0ABP0JRV2</accession>
<dbReference type="InterPro" id="IPR029063">
    <property type="entry name" value="SAM-dependent_MTases_sf"/>
</dbReference>
<dbReference type="SUPFAM" id="SSF53335">
    <property type="entry name" value="S-adenosyl-L-methionine-dependent methyltransferases"/>
    <property type="match status" value="1"/>
</dbReference>
<dbReference type="InterPro" id="IPR001525">
    <property type="entry name" value="C5_MeTfrase"/>
</dbReference>
<dbReference type="Pfam" id="PF00145">
    <property type="entry name" value="DNA_methylase"/>
    <property type="match status" value="1"/>
</dbReference>
<dbReference type="Proteomes" id="UP001642484">
    <property type="component" value="Unassembled WGS sequence"/>
</dbReference>
<dbReference type="Gene3D" id="3.40.50.150">
    <property type="entry name" value="Vaccinia Virus protein VP39"/>
    <property type="match status" value="1"/>
</dbReference>
<organism evidence="4 6">
    <name type="scientific">Durusdinium trenchii</name>
    <dbReference type="NCBI Taxonomy" id="1381693"/>
    <lineage>
        <taxon>Eukaryota</taxon>
        <taxon>Sar</taxon>
        <taxon>Alveolata</taxon>
        <taxon>Dinophyceae</taxon>
        <taxon>Suessiales</taxon>
        <taxon>Symbiodiniaceae</taxon>
        <taxon>Durusdinium</taxon>
    </lineage>
</organism>
<evidence type="ECO:0000313" key="6">
    <source>
        <dbReference type="Proteomes" id="UP001642484"/>
    </source>
</evidence>
<dbReference type="EMBL" id="CAXAMN010006302">
    <property type="protein sequence ID" value="CAK9017191.1"/>
    <property type="molecule type" value="Genomic_DNA"/>
</dbReference>
<gene>
    <name evidence="4" type="ORF">CCMP2556_LOCUS12779</name>
    <name evidence="5" type="ORF">CCMP2556_LOCUS12798</name>
</gene>
<reference evidence="4 6" key="1">
    <citation type="submission" date="2024-02" db="EMBL/GenBank/DDBJ databases">
        <authorList>
            <person name="Chen Y."/>
            <person name="Shah S."/>
            <person name="Dougan E. K."/>
            <person name="Thang M."/>
            <person name="Chan C."/>
        </authorList>
    </citation>
    <scope>NUCLEOTIDE SEQUENCE [LARGE SCALE GENOMIC DNA]</scope>
</reference>
<protein>
    <recommendedName>
        <fullName evidence="7">DNA (cytosine-5-)-methyltransferase</fullName>
    </recommendedName>
</protein>
<keyword evidence="1" id="KW-0489">Methyltransferase</keyword>
<evidence type="ECO:0000313" key="5">
    <source>
        <dbReference type="EMBL" id="CAK9017237.1"/>
    </source>
</evidence>
<name>A0ABP0JRV2_9DINO</name>
<feature type="region of interest" description="Disordered" evidence="3">
    <location>
        <begin position="1"/>
        <end position="60"/>
    </location>
</feature>
<sequence>MLSDDEDTLPIALQAAMRRRQAEDSQHGDKPTSKRARQVHKKPAASKPRAAPRVSKPLEPAAPEHLEVIQLLKGYGSETGHNKLSCVLPHEGIRVGSGCSGWGSEMFALAALGVKYDVSWKMLNARLHGGLPQNRVRIFICGTLRKRRTQDMLWPDEVPMKPLSHIIERGLPPVQVTKLSSGYLRQLAEAKAAILQKSPQALKESEIIIDLGNSASRGPTWAVDYAPCLTRTRGKGNGFWVLSQHRWLTMNEKLRLMGLSPAQIPQGVVSESTLGAIAGNAVPIGLLVPVLRALLQTAR</sequence>
<keyword evidence="6" id="KW-1185">Reference proteome</keyword>
<dbReference type="Gene3D" id="3.90.120.10">
    <property type="entry name" value="DNA Methylase, subunit A, domain 2"/>
    <property type="match status" value="1"/>
</dbReference>
<comment type="caution">
    <text evidence="4">The sequence shown here is derived from an EMBL/GenBank/DDBJ whole genome shotgun (WGS) entry which is preliminary data.</text>
</comment>
<proteinExistence type="predicted"/>
<dbReference type="EMBL" id="CAXAMN010006324">
    <property type="protein sequence ID" value="CAK9017237.1"/>
    <property type="molecule type" value="Genomic_DNA"/>
</dbReference>
<feature type="compositionally biased region" description="Basic residues" evidence="3">
    <location>
        <begin position="33"/>
        <end position="44"/>
    </location>
</feature>
<evidence type="ECO:0000313" key="4">
    <source>
        <dbReference type="EMBL" id="CAK9017191.1"/>
    </source>
</evidence>
<evidence type="ECO:0000256" key="3">
    <source>
        <dbReference type="SAM" id="MobiDB-lite"/>
    </source>
</evidence>
<keyword evidence="2" id="KW-0808">Transferase</keyword>
<evidence type="ECO:0008006" key="7">
    <source>
        <dbReference type="Google" id="ProtNLM"/>
    </source>
</evidence>